<protein>
    <submittedName>
        <fullName evidence="2">Uncharacterized protein</fullName>
    </submittedName>
</protein>
<feature type="compositionally biased region" description="Gly residues" evidence="1">
    <location>
        <begin position="111"/>
        <end position="133"/>
    </location>
</feature>
<evidence type="ECO:0000313" key="2">
    <source>
        <dbReference type="EMBL" id="PGH12114.1"/>
    </source>
</evidence>
<feature type="region of interest" description="Disordered" evidence="1">
    <location>
        <begin position="1"/>
        <end position="29"/>
    </location>
</feature>
<dbReference type="Proteomes" id="UP000224634">
    <property type="component" value="Unassembled WGS sequence"/>
</dbReference>
<comment type="caution">
    <text evidence="2">The sequence shown here is derived from an EMBL/GenBank/DDBJ whole genome shotgun (WGS) entry which is preliminary data.</text>
</comment>
<keyword evidence="3" id="KW-1185">Reference proteome</keyword>
<evidence type="ECO:0000256" key="1">
    <source>
        <dbReference type="SAM" id="MobiDB-lite"/>
    </source>
</evidence>
<feature type="region of interest" description="Disordered" evidence="1">
    <location>
        <begin position="44"/>
        <end position="84"/>
    </location>
</feature>
<sequence>MRGSPTPTSHGGFGSRVPISTSPHPPSNTPYYPSLQVVNLRQQRGGGVSAAHGNIPHMPQQPPQAHLASHHGLAGRGRGAGFGSDPGYHSPPGMFYDRHSAWFGEGITAGRGRGRGRGSGPGPGLGAGAGAGHGRGRGRGGNKMTESQILRAKLAENDVAILDLGRFCRQGCCCCLMKDFGLFK</sequence>
<reference evidence="2 3" key="1">
    <citation type="submission" date="2017-10" db="EMBL/GenBank/DDBJ databases">
        <title>Comparative genomics in systemic dimorphic fungi from Ajellomycetaceae.</title>
        <authorList>
            <person name="Munoz J.F."/>
            <person name="Mcewen J.G."/>
            <person name="Clay O.K."/>
            <person name="Cuomo C.A."/>
        </authorList>
    </citation>
    <scope>NUCLEOTIDE SEQUENCE [LARGE SCALE GENOMIC DNA]</scope>
    <source>
        <strain evidence="2 3">UAMH7299</strain>
    </source>
</reference>
<evidence type="ECO:0000313" key="3">
    <source>
        <dbReference type="Proteomes" id="UP000224634"/>
    </source>
</evidence>
<dbReference type="AlphaFoldDB" id="A0A2B7XK49"/>
<organism evidence="2 3">
    <name type="scientific">Polytolypa hystricis (strain UAMH7299)</name>
    <dbReference type="NCBI Taxonomy" id="1447883"/>
    <lineage>
        <taxon>Eukaryota</taxon>
        <taxon>Fungi</taxon>
        <taxon>Dikarya</taxon>
        <taxon>Ascomycota</taxon>
        <taxon>Pezizomycotina</taxon>
        <taxon>Eurotiomycetes</taxon>
        <taxon>Eurotiomycetidae</taxon>
        <taxon>Onygenales</taxon>
        <taxon>Onygenales incertae sedis</taxon>
        <taxon>Polytolypa</taxon>
    </lineage>
</organism>
<gene>
    <name evidence="2" type="ORF">AJ80_06835</name>
</gene>
<accession>A0A2B7XK49</accession>
<dbReference type="EMBL" id="PDNA01000122">
    <property type="protein sequence ID" value="PGH12114.1"/>
    <property type="molecule type" value="Genomic_DNA"/>
</dbReference>
<proteinExistence type="predicted"/>
<feature type="compositionally biased region" description="Gly residues" evidence="1">
    <location>
        <begin position="74"/>
        <end position="84"/>
    </location>
</feature>
<name>A0A2B7XK49_POLH7</name>
<feature type="region of interest" description="Disordered" evidence="1">
    <location>
        <begin position="111"/>
        <end position="145"/>
    </location>
</feature>